<keyword evidence="2 6" id="KW-0732">Signal</keyword>
<proteinExistence type="inferred from homology"/>
<dbReference type="InterPro" id="IPR027385">
    <property type="entry name" value="Beta-barrel_OMP"/>
</dbReference>
<evidence type="ECO:0000256" key="1">
    <source>
        <dbReference type="ARBA" id="ARBA00004442"/>
    </source>
</evidence>
<gene>
    <name evidence="8" type="ORF">ABVQ20_02330</name>
</gene>
<evidence type="ECO:0000256" key="2">
    <source>
        <dbReference type="ARBA" id="ARBA00022729"/>
    </source>
</evidence>
<name>A0ABV2D708_9HYPH</name>
<keyword evidence="4" id="KW-0998">Cell outer membrane</keyword>
<sequence>MKTILLASTFLLAASGAALAADAVLTERIPEPAPAAFTWTGAYIGVQGGYAWTHGQLDINQETYFDGNLNGALLGAHAGYNWQPGDNFVGGIEVDVEHVWNTRDFVGGDGVETHVAGDIGTDWQGSARLRGGYAVERTLFFATGGVAMAHGFLNLPGPDYHQSKTFVGWTAGAGIEHAFTDHWTGRLEYRYADFGSQSFPQDVVFGFKQHSLRAGISYKF</sequence>
<keyword evidence="3" id="KW-0472">Membrane</keyword>
<comment type="similarity">
    <text evidence="5">Belongs to the Omp25/RopB family.</text>
</comment>
<organism evidence="8 9">
    <name type="scientific">Mesorhizobium shangrilense</name>
    <dbReference type="NCBI Taxonomy" id="460060"/>
    <lineage>
        <taxon>Bacteria</taxon>
        <taxon>Pseudomonadati</taxon>
        <taxon>Pseudomonadota</taxon>
        <taxon>Alphaproteobacteria</taxon>
        <taxon>Hyphomicrobiales</taxon>
        <taxon>Phyllobacteriaceae</taxon>
        <taxon>Mesorhizobium</taxon>
    </lineage>
</organism>
<evidence type="ECO:0000313" key="9">
    <source>
        <dbReference type="Proteomes" id="UP001548832"/>
    </source>
</evidence>
<comment type="subcellular location">
    <subcellularLocation>
        <location evidence="1">Cell outer membrane</location>
    </subcellularLocation>
</comment>
<evidence type="ECO:0000256" key="4">
    <source>
        <dbReference type="ARBA" id="ARBA00023237"/>
    </source>
</evidence>
<dbReference type="EMBL" id="JBEWSZ010000001">
    <property type="protein sequence ID" value="MET2825807.1"/>
    <property type="molecule type" value="Genomic_DNA"/>
</dbReference>
<dbReference type="PANTHER" id="PTHR34001">
    <property type="entry name" value="BLL7405 PROTEIN"/>
    <property type="match status" value="1"/>
</dbReference>
<dbReference type="RefSeq" id="WP_354457887.1">
    <property type="nucleotide sequence ID" value="NZ_JBEWSZ010000001.1"/>
</dbReference>
<dbReference type="InterPro" id="IPR051692">
    <property type="entry name" value="OMP-like"/>
</dbReference>
<comment type="caution">
    <text evidence="8">The sequence shown here is derived from an EMBL/GenBank/DDBJ whole genome shotgun (WGS) entry which is preliminary data.</text>
</comment>
<dbReference type="Pfam" id="PF13505">
    <property type="entry name" value="OMP_b-brl"/>
    <property type="match status" value="1"/>
</dbReference>
<dbReference type="Gene3D" id="2.40.160.20">
    <property type="match status" value="1"/>
</dbReference>
<keyword evidence="9" id="KW-1185">Reference proteome</keyword>
<feature type="signal peptide" evidence="6">
    <location>
        <begin position="1"/>
        <end position="20"/>
    </location>
</feature>
<evidence type="ECO:0000313" key="8">
    <source>
        <dbReference type="EMBL" id="MET2825807.1"/>
    </source>
</evidence>
<dbReference type="SUPFAM" id="SSF56925">
    <property type="entry name" value="OMPA-like"/>
    <property type="match status" value="1"/>
</dbReference>
<dbReference type="PANTHER" id="PTHR34001:SF3">
    <property type="entry name" value="BLL7405 PROTEIN"/>
    <property type="match status" value="1"/>
</dbReference>
<dbReference type="InterPro" id="IPR011250">
    <property type="entry name" value="OMP/PagP_B-barrel"/>
</dbReference>
<feature type="domain" description="Outer membrane protein beta-barrel" evidence="7">
    <location>
        <begin position="23"/>
        <end position="220"/>
    </location>
</feature>
<feature type="chain" id="PRO_5045886034" evidence="6">
    <location>
        <begin position="21"/>
        <end position="220"/>
    </location>
</feature>
<evidence type="ECO:0000256" key="5">
    <source>
        <dbReference type="ARBA" id="ARBA00038306"/>
    </source>
</evidence>
<protein>
    <submittedName>
        <fullName evidence="8">Outer membrane protein</fullName>
    </submittedName>
</protein>
<evidence type="ECO:0000256" key="6">
    <source>
        <dbReference type="SAM" id="SignalP"/>
    </source>
</evidence>
<evidence type="ECO:0000256" key="3">
    <source>
        <dbReference type="ARBA" id="ARBA00023136"/>
    </source>
</evidence>
<accession>A0ABV2D708</accession>
<dbReference type="Proteomes" id="UP001548832">
    <property type="component" value="Unassembled WGS sequence"/>
</dbReference>
<reference evidence="8 9" key="1">
    <citation type="submission" date="2024-06" db="EMBL/GenBank/DDBJ databases">
        <authorList>
            <person name="Kim D.-U."/>
        </authorList>
    </citation>
    <scope>NUCLEOTIDE SEQUENCE [LARGE SCALE GENOMIC DNA]</scope>
    <source>
        <strain evidence="8 9">KACC15460</strain>
    </source>
</reference>
<evidence type="ECO:0000259" key="7">
    <source>
        <dbReference type="Pfam" id="PF13505"/>
    </source>
</evidence>